<accession>A0ABY6K569</accession>
<evidence type="ECO:0000256" key="5">
    <source>
        <dbReference type="ARBA" id="ARBA00023125"/>
    </source>
</evidence>
<reference evidence="13 14" key="1">
    <citation type="submission" date="2022-01" db="EMBL/GenBank/DDBJ databases">
        <title>A chromosomal length assembly of Cordylochernes scorpioides.</title>
        <authorList>
            <person name="Zeh D."/>
            <person name="Zeh J."/>
        </authorList>
    </citation>
    <scope>NUCLEOTIDE SEQUENCE [LARGE SCALE GENOMIC DNA]</scope>
    <source>
        <strain evidence="13">IN4F17</strain>
        <tissue evidence="13">Whole Body</tissue>
    </source>
</reference>
<dbReference type="PROSITE" id="PS51030">
    <property type="entry name" value="NUCLEAR_REC_DBD_2"/>
    <property type="match status" value="1"/>
</dbReference>
<evidence type="ECO:0000256" key="8">
    <source>
        <dbReference type="ARBA" id="ARBA00023242"/>
    </source>
</evidence>
<keyword evidence="14" id="KW-1185">Reference proteome</keyword>
<keyword evidence="5 9" id="KW-0238">DNA-binding</keyword>
<evidence type="ECO:0000256" key="7">
    <source>
        <dbReference type="ARBA" id="ARBA00023170"/>
    </source>
</evidence>
<dbReference type="PROSITE" id="PS51843">
    <property type="entry name" value="NR_LBD"/>
    <property type="match status" value="1"/>
</dbReference>
<dbReference type="Pfam" id="PF00104">
    <property type="entry name" value="Hormone_recep"/>
    <property type="match status" value="1"/>
</dbReference>
<evidence type="ECO:0000256" key="9">
    <source>
        <dbReference type="RuleBase" id="RU004334"/>
    </source>
</evidence>
<gene>
    <name evidence="13" type="ORF">LAZ67_2004105</name>
</gene>
<dbReference type="EMBL" id="CP092864">
    <property type="protein sequence ID" value="UYV63444.1"/>
    <property type="molecule type" value="Genomic_DNA"/>
</dbReference>
<evidence type="ECO:0000313" key="14">
    <source>
        <dbReference type="Proteomes" id="UP001235939"/>
    </source>
</evidence>
<evidence type="ECO:0000256" key="2">
    <source>
        <dbReference type="ARBA" id="ARBA00022771"/>
    </source>
</evidence>
<dbReference type="Proteomes" id="UP001235939">
    <property type="component" value="Chromosome 02"/>
</dbReference>
<feature type="compositionally biased region" description="Low complexity" evidence="10">
    <location>
        <begin position="386"/>
        <end position="402"/>
    </location>
</feature>
<organism evidence="13 14">
    <name type="scientific">Cordylochernes scorpioides</name>
    <dbReference type="NCBI Taxonomy" id="51811"/>
    <lineage>
        <taxon>Eukaryota</taxon>
        <taxon>Metazoa</taxon>
        <taxon>Ecdysozoa</taxon>
        <taxon>Arthropoda</taxon>
        <taxon>Chelicerata</taxon>
        <taxon>Arachnida</taxon>
        <taxon>Pseudoscorpiones</taxon>
        <taxon>Cheliferoidea</taxon>
        <taxon>Chernetidae</taxon>
        <taxon>Cordylochernes</taxon>
    </lineage>
</organism>
<dbReference type="PRINTS" id="PR00047">
    <property type="entry name" value="STROIDFINGER"/>
</dbReference>
<dbReference type="CDD" id="cd06929">
    <property type="entry name" value="NR_LBD_F1"/>
    <property type="match status" value="1"/>
</dbReference>
<dbReference type="InterPro" id="IPR035500">
    <property type="entry name" value="NHR-like_dom_sf"/>
</dbReference>
<dbReference type="SMART" id="SM00399">
    <property type="entry name" value="ZnF_C4"/>
    <property type="match status" value="1"/>
</dbReference>
<dbReference type="InterPro" id="IPR013088">
    <property type="entry name" value="Znf_NHR/GATA"/>
</dbReference>
<dbReference type="SUPFAM" id="SSF48508">
    <property type="entry name" value="Nuclear receptor ligand-binding domain"/>
    <property type="match status" value="1"/>
</dbReference>
<dbReference type="InterPro" id="IPR050234">
    <property type="entry name" value="Nuclear_hormone_rcpt_NR1"/>
</dbReference>
<evidence type="ECO:0000259" key="11">
    <source>
        <dbReference type="PROSITE" id="PS51030"/>
    </source>
</evidence>
<evidence type="ECO:0000259" key="12">
    <source>
        <dbReference type="PROSITE" id="PS51843"/>
    </source>
</evidence>
<dbReference type="Gene3D" id="1.10.565.10">
    <property type="entry name" value="Retinoid X Receptor"/>
    <property type="match status" value="1"/>
</dbReference>
<evidence type="ECO:0000256" key="4">
    <source>
        <dbReference type="ARBA" id="ARBA00023015"/>
    </source>
</evidence>
<comment type="subcellular location">
    <subcellularLocation>
        <location evidence="9">Nucleus</location>
    </subcellularLocation>
</comment>
<dbReference type="SMART" id="SM00430">
    <property type="entry name" value="HOLI"/>
    <property type="match status" value="1"/>
</dbReference>
<keyword evidence="7 9" id="KW-0675">Receptor</keyword>
<keyword evidence="8 9" id="KW-0539">Nucleus</keyword>
<sequence>MNYDNKEKRCCVCGDKALGYNFNAITCESCKAFFRRNALKNKVTSPFQINIKLKINKETTNSTFNNKTILLKYIINDCSLTWVCWCVEEFKCFFNNNCVVDMVTRRFCQKCRLRKCLEIGMKKEYIMSDEEKKAKRAKIEYNRQKRQMAARQSSNPPRLTMPLEPLTFFTPNTFVEISHEVSPFRRISSPFLPKIPYADYKPPDSGVYKPSDTGVYKPSDSGVYKPSDSGVYKPSDSGVYKPSDSGVYKPSDSGVYKPSDSGVYKPSDSGVYKPSDSGVYKPSDSGVYKPSDSGVYKPSDSGVYKPSDVYKPEDPSKLPPEQDVPYRIPGSQDQTDKYRVSLENKGELDHQAPSRQSTSFQLPYKQPECKQAQETQVVPSCSFINEPSTSSGPSTSSQEISSKTNNPCSQGNLLVYRLLFETNDMPMTIPAASNPKNFNQNSTETNQRLIGDVERIKLNELVMANEIMKQPLTCGSPDPSLTSVLNMTNYAIRRLIKMSKRISSFRSLCQADQIALLKGGCCELLILRSVMSYEPEKECWKGPEGPKVMSIKVDVLKKAGGTVYEQHKKFIMGFSPKWKSDENIMLLLSAITLFSPDRPHVIHKEVIKLEQDVYSFLLQRYLHTIYPTLEAISAYRLLSQKLEQLHSLNENHVEMFMETNLKEIEPLLIEIFDLKF</sequence>
<dbReference type="PROSITE" id="PS00031">
    <property type="entry name" value="NUCLEAR_REC_DBD_1"/>
    <property type="match status" value="1"/>
</dbReference>
<evidence type="ECO:0000256" key="1">
    <source>
        <dbReference type="ARBA" id="ARBA00022723"/>
    </source>
</evidence>
<feature type="region of interest" description="Disordered" evidence="10">
    <location>
        <begin position="382"/>
        <end position="406"/>
    </location>
</feature>
<dbReference type="PANTHER" id="PTHR24082">
    <property type="entry name" value="NUCLEAR HORMONE RECEPTOR"/>
    <property type="match status" value="1"/>
</dbReference>
<dbReference type="SUPFAM" id="SSF57716">
    <property type="entry name" value="Glucocorticoid receptor-like (DNA-binding domain)"/>
    <property type="match status" value="1"/>
</dbReference>
<evidence type="ECO:0000256" key="3">
    <source>
        <dbReference type="ARBA" id="ARBA00022833"/>
    </source>
</evidence>
<dbReference type="PANTHER" id="PTHR24082:SF283">
    <property type="entry name" value="NUCLEAR HORMONE RECEPTOR HR96"/>
    <property type="match status" value="1"/>
</dbReference>
<dbReference type="Gene3D" id="3.30.50.10">
    <property type="entry name" value="Erythroid Transcription Factor GATA-1, subunit A"/>
    <property type="match status" value="1"/>
</dbReference>
<protein>
    <submittedName>
        <fullName evidence="13">Hr96</fullName>
    </submittedName>
</protein>
<comment type="similarity">
    <text evidence="9">Belongs to the nuclear hormone receptor family.</text>
</comment>
<dbReference type="Pfam" id="PF00105">
    <property type="entry name" value="zf-C4"/>
    <property type="match status" value="2"/>
</dbReference>
<evidence type="ECO:0000256" key="6">
    <source>
        <dbReference type="ARBA" id="ARBA00023163"/>
    </source>
</evidence>
<proteinExistence type="inferred from homology"/>
<feature type="region of interest" description="Disordered" evidence="10">
    <location>
        <begin position="202"/>
        <end position="333"/>
    </location>
</feature>
<dbReference type="PRINTS" id="PR00398">
    <property type="entry name" value="STRDHORMONER"/>
</dbReference>
<feature type="domain" description="Nuclear receptor" evidence="11">
    <location>
        <begin position="7"/>
        <end position="128"/>
    </location>
</feature>
<evidence type="ECO:0000313" key="13">
    <source>
        <dbReference type="EMBL" id="UYV63444.1"/>
    </source>
</evidence>
<keyword evidence="3 9" id="KW-0862">Zinc</keyword>
<dbReference type="InterPro" id="IPR001628">
    <property type="entry name" value="Znf_hrmn_rcpt"/>
</dbReference>
<dbReference type="InterPro" id="IPR001723">
    <property type="entry name" value="Nuclear_hrmn_rcpt"/>
</dbReference>
<keyword evidence="4 9" id="KW-0805">Transcription regulation</keyword>
<feature type="domain" description="NR LBD" evidence="12">
    <location>
        <begin position="454"/>
        <end position="676"/>
    </location>
</feature>
<keyword evidence="1 9" id="KW-0479">Metal-binding</keyword>
<evidence type="ECO:0000256" key="10">
    <source>
        <dbReference type="SAM" id="MobiDB-lite"/>
    </source>
</evidence>
<name>A0ABY6K569_9ARAC</name>
<keyword evidence="6 9" id="KW-0804">Transcription</keyword>
<dbReference type="InterPro" id="IPR000536">
    <property type="entry name" value="Nucl_hrmn_rcpt_lig-bd"/>
</dbReference>
<keyword evidence="2 9" id="KW-0863">Zinc-finger</keyword>